<organism evidence="2 3">
    <name type="scientific">Podospora australis</name>
    <dbReference type="NCBI Taxonomy" id="1536484"/>
    <lineage>
        <taxon>Eukaryota</taxon>
        <taxon>Fungi</taxon>
        <taxon>Dikarya</taxon>
        <taxon>Ascomycota</taxon>
        <taxon>Pezizomycotina</taxon>
        <taxon>Sordariomycetes</taxon>
        <taxon>Sordariomycetidae</taxon>
        <taxon>Sordariales</taxon>
        <taxon>Podosporaceae</taxon>
        <taxon>Podospora</taxon>
    </lineage>
</organism>
<name>A0AAN6WSJ4_9PEZI</name>
<dbReference type="Proteomes" id="UP001302126">
    <property type="component" value="Unassembled WGS sequence"/>
</dbReference>
<evidence type="ECO:0000256" key="1">
    <source>
        <dbReference type="SAM" id="SignalP"/>
    </source>
</evidence>
<gene>
    <name evidence="2" type="ORF">QBC35DRAFT_498549</name>
</gene>
<proteinExistence type="predicted"/>
<sequence>MHPTTLLLTVTTLLAPTVMADCSADWAFPDDGEIALYEKENCKGSYLNVGALNSCQNWPDFDACSAKTRRGVVCDIYKVDGCNSDDIVVTVDSDGYRAFCGVFTDNIQSVRCRVA</sequence>
<feature type="chain" id="PRO_5042980555" evidence="1">
    <location>
        <begin position="21"/>
        <end position="115"/>
    </location>
</feature>
<protein>
    <submittedName>
        <fullName evidence="2">Uncharacterized protein</fullName>
    </submittedName>
</protein>
<feature type="signal peptide" evidence="1">
    <location>
        <begin position="1"/>
        <end position="20"/>
    </location>
</feature>
<keyword evidence="3" id="KW-1185">Reference proteome</keyword>
<comment type="caution">
    <text evidence="2">The sequence shown here is derived from an EMBL/GenBank/DDBJ whole genome shotgun (WGS) entry which is preliminary data.</text>
</comment>
<keyword evidence="1" id="KW-0732">Signal</keyword>
<evidence type="ECO:0000313" key="3">
    <source>
        <dbReference type="Proteomes" id="UP001302126"/>
    </source>
</evidence>
<dbReference type="AlphaFoldDB" id="A0AAN6WSJ4"/>
<dbReference type="EMBL" id="MU864401">
    <property type="protein sequence ID" value="KAK4187548.1"/>
    <property type="molecule type" value="Genomic_DNA"/>
</dbReference>
<evidence type="ECO:0000313" key="2">
    <source>
        <dbReference type="EMBL" id="KAK4187548.1"/>
    </source>
</evidence>
<accession>A0AAN6WSJ4</accession>
<reference evidence="2" key="1">
    <citation type="journal article" date="2023" name="Mol. Phylogenet. Evol.">
        <title>Genome-scale phylogeny and comparative genomics of the fungal order Sordariales.</title>
        <authorList>
            <person name="Hensen N."/>
            <person name="Bonometti L."/>
            <person name="Westerberg I."/>
            <person name="Brannstrom I.O."/>
            <person name="Guillou S."/>
            <person name="Cros-Aarteil S."/>
            <person name="Calhoun S."/>
            <person name="Haridas S."/>
            <person name="Kuo A."/>
            <person name="Mondo S."/>
            <person name="Pangilinan J."/>
            <person name="Riley R."/>
            <person name="LaButti K."/>
            <person name="Andreopoulos B."/>
            <person name="Lipzen A."/>
            <person name="Chen C."/>
            <person name="Yan M."/>
            <person name="Daum C."/>
            <person name="Ng V."/>
            <person name="Clum A."/>
            <person name="Steindorff A."/>
            <person name="Ohm R.A."/>
            <person name="Martin F."/>
            <person name="Silar P."/>
            <person name="Natvig D.O."/>
            <person name="Lalanne C."/>
            <person name="Gautier V."/>
            <person name="Ament-Velasquez S.L."/>
            <person name="Kruys A."/>
            <person name="Hutchinson M.I."/>
            <person name="Powell A.J."/>
            <person name="Barry K."/>
            <person name="Miller A.N."/>
            <person name="Grigoriev I.V."/>
            <person name="Debuchy R."/>
            <person name="Gladieux P."/>
            <person name="Hiltunen Thoren M."/>
            <person name="Johannesson H."/>
        </authorList>
    </citation>
    <scope>NUCLEOTIDE SEQUENCE</scope>
    <source>
        <strain evidence="2">PSN309</strain>
    </source>
</reference>
<reference evidence="2" key="2">
    <citation type="submission" date="2023-05" db="EMBL/GenBank/DDBJ databases">
        <authorList>
            <consortium name="Lawrence Berkeley National Laboratory"/>
            <person name="Steindorff A."/>
            <person name="Hensen N."/>
            <person name="Bonometti L."/>
            <person name="Westerberg I."/>
            <person name="Brannstrom I.O."/>
            <person name="Guillou S."/>
            <person name="Cros-Aarteil S."/>
            <person name="Calhoun S."/>
            <person name="Haridas S."/>
            <person name="Kuo A."/>
            <person name="Mondo S."/>
            <person name="Pangilinan J."/>
            <person name="Riley R."/>
            <person name="Labutti K."/>
            <person name="Andreopoulos B."/>
            <person name="Lipzen A."/>
            <person name="Chen C."/>
            <person name="Yanf M."/>
            <person name="Daum C."/>
            <person name="Ng V."/>
            <person name="Clum A."/>
            <person name="Ohm R."/>
            <person name="Martin F."/>
            <person name="Silar P."/>
            <person name="Natvig D."/>
            <person name="Lalanne C."/>
            <person name="Gautier V."/>
            <person name="Ament-Velasquez S.L."/>
            <person name="Kruys A."/>
            <person name="Hutchinson M.I."/>
            <person name="Powell A.J."/>
            <person name="Barry K."/>
            <person name="Miller A.N."/>
            <person name="Grigoriev I.V."/>
            <person name="Debuchy R."/>
            <person name="Gladieux P."/>
            <person name="Thoren M.H."/>
            <person name="Johannesson H."/>
        </authorList>
    </citation>
    <scope>NUCLEOTIDE SEQUENCE</scope>
    <source>
        <strain evidence="2">PSN309</strain>
    </source>
</reference>